<proteinExistence type="predicted"/>
<dbReference type="EMBL" id="JBHTMP010000051">
    <property type="protein sequence ID" value="MFD1324561.1"/>
    <property type="molecule type" value="Genomic_DNA"/>
</dbReference>
<dbReference type="Proteomes" id="UP001597260">
    <property type="component" value="Unassembled WGS sequence"/>
</dbReference>
<evidence type="ECO:0000256" key="1">
    <source>
        <dbReference type="SAM" id="MobiDB-lite"/>
    </source>
</evidence>
<accession>A0ABW3YLZ9</accession>
<evidence type="ECO:0000313" key="4">
    <source>
        <dbReference type="Proteomes" id="UP001597260"/>
    </source>
</evidence>
<keyword evidence="2" id="KW-0812">Transmembrane</keyword>
<reference evidence="4" key="1">
    <citation type="journal article" date="2019" name="Int. J. Syst. Evol. Microbiol.">
        <title>The Global Catalogue of Microorganisms (GCM) 10K type strain sequencing project: providing services to taxonomists for standard genome sequencing and annotation.</title>
        <authorList>
            <consortium name="The Broad Institute Genomics Platform"/>
            <consortium name="The Broad Institute Genome Sequencing Center for Infectious Disease"/>
            <person name="Wu L."/>
            <person name="Ma J."/>
        </authorList>
    </citation>
    <scope>NUCLEOTIDE SEQUENCE [LARGE SCALE GENOMIC DNA]</scope>
    <source>
        <strain evidence="4">JCM 31037</strain>
    </source>
</reference>
<organism evidence="3 4">
    <name type="scientific">Micromonospora sonneratiae</name>
    <dbReference type="NCBI Taxonomy" id="1184706"/>
    <lineage>
        <taxon>Bacteria</taxon>
        <taxon>Bacillati</taxon>
        <taxon>Actinomycetota</taxon>
        <taxon>Actinomycetes</taxon>
        <taxon>Micromonosporales</taxon>
        <taxon>Micromonosporaceae</taxon>
        <taxon>Micromonospora</taxon>
    </lineage>
</organism>
<feature type="transmembrane region" description="Helical" evidence="2">
    <location>
        <begin position="139"/>
        <end position="162"/>
    </location>
</feature>
<keyword evidence="2" id="KW-1133">Transmembrane helix</keyword>
<sequence>MAEDPDVALTVALAEYEHLQNALRANTEQATARFNFFLVVASAATAVSGGLITGGGSGAANTSAVIGLGALVLLLGLTVFVRQVEFANRSRLYAVAIDTVRTYLVRRAPDVGPYLILRTLDDPGAFPGRPPGGRWTRDLTSLSGTVSLVNSALVGLGVGLAVRHAGAVWWAAVGCGAAGVTVAMFTHLAYTSRRRASASARIWTSVDNRHRSTEVNATGDSAPHDSAPMSAR</sequence>
<evidence type="ECO:0000313" key="3">
    <source>
        <dbReference type="EMBL" id="MFD1324561.1"/>
    </source>
</evidence>
<protein>
    <submittedName>
        <fullName evidence="3">Uncharacterized protein</fullName>
    </submittedName>
</protein>
<dbReference type="RefSeq" id="WP_377575391.1">
    <property type="nucleotide sequence ID" value="NZ_JBHTMP010000051.1"/>
</dbReference>
<keyword evidence="4" id="KW-1185">Reference proteome</keyword>
<feature type="transmembrane region" description="Helical" evidence="2">
    <location>
        <begin position="59"/>
        <end position="81"/>
    </location>
</feature>
<feature type="region of interest" description="Disordered" evidence="1">
    <location>
        <begin position="211"/>
        <end position="232"/>
    </location>
</feature>
<name>A0ABW3YLZ9_9ACTN</name>
<evidence type="ECO:0000256" key="2">
    <source>
        <dbReference type="SAM" id="Phobius"/>
    </source>
</evidence>
<feature type="transmembrane region" description="Helical" evidence="2">
    <location>
        <begin position="34"/>
        <end position="53"/>
    </location>
</feature>
<feature type="transmembrane region" description="Helical" evidence="2">
    <location>
        <begin position="168"/>
        <end position="190"/>
    </location>
</feature>
<comment type="caution">
    <text evidence="3">The sequence shown here is derived from an EMBL/GenBank/DDBJ whole genome shotgun (WGS) entry which is preliminary data.</text>
</comment>
<gene>
    <name evidence="3" type="ORF">ACFQ4H_26080</name>
</gene>
<keyword evidence="2" id="KW-0472">Membrane</keyword>